<keyword evidence="6" id="KW-1185">Reference proteome</keyword>
<feature type="compositionally biased region" description="Polar residues" evidence="4">
    <location>
        <begin position="400"/>
        <end position="416"/>
    </location>
</feature>
<gene>
    <name evidence="5" type="ORF">HNAJ_LOCUS2365</name>
</gene>
<evidence type="ECO:0000313" key="7">
    <source>
        <dbReference type="WBParaSite" id="HNAJ_0000236601-mRNA-1"/>
    </source>
</evidence>
<proteinExistence type="predicted"/>
<feature type="compositionally biased region" description="Low complexity" evidence="4">
    <location>
        <begin position="418"/>
        <end position="430"/>
    </location>
</feature>
<comment type="subcellular location">
    <subcellularLocation>
        <location evidence="1">Nucleus</location>
    </subcellularLocation>
</comment>
<organism evidence="7">
    <name type="scientific">Rodentolepis nana</name>
    <name type="common">Dwarf tapeworm</name>
    <name type="synonym">Hymenolepis nana</name>
    <dbReference type="NCBI Taxonomy" id="102285"/>
    <lineage>
        <taxon>Eukaryota</taxon>
        <taxon>Metazoa</taxon>
        <taxon>Spiralia</taxon>
        <taxon>Lophotrochozoa</taxon>
        <taxon>Platyhelminthes</taxon>
        <taxon>Cestoda</taxon>
        <taxon>Eucestoda</taxon>
        <taxon>Cyclophyllidea</taxon>
        <taxon>Hymenolepididae</taxon>
        <taxon>Rodentolepis</taxon>
    </lineage>
</organism>
<feature type="region of interest" description="Disordered" evidence="4">
    <location>
        <begin position="376"/>
        <end position="449"/>
    </location>
</feature>
<dbReference type="OrthoDB" id="5600002at2759"/>
<dbReference type="InterPro" id="IPR006594">
    <property type="entry name" value="LisH"/>
</dbReference>
<keyword evidence="3" id="KW-0539">Nucleus</keyword>
<evidence type="ECO:0000256" key="4">
    <source>
        <dbReference type="SAM" id="MobiDB-lite"/>
    </source>
</evidence>
<evidence type="ECO:0000256" key="2">
    <source>
        <dbReference type="ARBA" id="ARBA00023125"/>
    </source>
</evidence>
<dbReference type="GO" id="GO:0005634">
    <property type="term" value="C:nucleus"/>
    <property type="evidence" value="ECO:0007669"/>
    <property type="project" value="UniProtKB-SubCell"/>
</dbReference>
<dbReference type="PANTHER" id="PTHR12610">
    <property type="entry name" value="SINGLE STRANDED DNA BINDING PROTEIN"/>
    <property type="match status" value="1"/>
</dbReference>
<dbReference type="PANTHER" id="PTHR12610:SF12">
    <property type="entry name" value="SEQUENCE-SPECIFIC SINGLE-STRANDED DNA-BINDING PROTEIN, ISOFORM D"/>
    <property type="match status" value="1"/>
</dbReference>
<reference evidence="7" key="1">
    <citation type="submission" date="2017-02" db="UniProtKB">
        <authorList>
            <consortium name="WormBaseParasite"/>
        </authorList>
    </citation>
    <scope>IDENTIFICATION</scope>
</reference>
<dbReference type="GO" id="GO:0045944">
    <property type="term" value="P:positive regulation of transcription by RNA polymerase II"/>
    <property type="evidence" value="ECO:0007669"/>
    <property type="project" value="TreeGrafter"/>
</dbReference>
<feature type="compositionally biased region" description="Gly residues" evidence="4">
    <location>
        <begin position="306"/>
        <end position="319"/>
    </location>
</feature>
<feature type="region of interest" description="Disordered" evidence="4">
    <location>
        <begin position="153"/>
        <end position="354"/>
    </location>
</feature>
<dbReference type="PROSITE" id="PS50896">
    <property type="entry name" value="LISH"/>
    <property type="match status" value="1"/>
</dbReference>
<feature type="compositionally biased region" description="Low complexity" evidence="4">
    <location>
        <begin position="273"/>
        <end position="291"/>
    </location>
</feature>
<evidence type="ECO:0000313" key="5">
    <source>
        <dbReference type="EMBL" id="VDN98224.1"/>
    </source>
</evidence>
<dbReference type="InterPro" id="IPR008116">
    <property type="entry name" value="SSDP_DNA-bd"/>
</dbReference>
<name>A0A0R3T5M8_RODNA</name>
<protein>
    <submittedName>
        <fullName evidence="7">LisH domain-containing protein</fullName>
    </submittedName>
</protein>
<dbReference type="AlphaFoldDB" id="A0A0R3T5M8"/>
<evidence type="ECO:0000256" key="3">
    <source>
        <dbReference type="ARBA" id="ARBA00023242"/>
    </source>
</evidence>
<dbReference type="GO" id="GO:0003697">
    <property type="term" value="F:single-stranded DNA binding"/>
    <property type="evidence" value="ECO:0007669"/>
    <property type="project" value="InterPro"/>
</dbReference>
<evidence type="ECO:0000256" key="1">
    <source>
        <dbReference type="ARBA" id="ARBA00004123"/>
    </source>
</evidence>
<dbReference type="WBParaSite" id="HNAJ_0000236601-mRNA-1">
    <property type="protein sequence ID" value="HNAJ_0000236601-mRNA-1"/>
    <property type="gene ID" value="HNAJ_0000236601"/>
</dbReference>
<reference evidence="5 6" key="2">
    <citation type="submission" date="2018-11" db="EMBL/GenBank/DDBJ databases">
        <authorList>
            <consortium name="Pathogen Informatics"/>
        </authorList>
    </citation>
    <scope>NUCLEOTIDE SEQUENCE [LARGE SCALE GENOMIC DNA]</scope>
</reference>
<dbReference type="STRING" id="102285.A0A0R3T5M8"/>
<dbReference type="Proteomes" id="UP000278807">
    <property type="component" value="Unassembled WGS sequence"/>
</dbReference>
<keyword evidence="2" id="KW-0238">DNA-binding</keyword>
<evidence type="ECO:0000313" key="6">
    <source>
        <dbReference type="Proteomes" id="UP000278807"/>
    </source>
</evidence>
<accession>A0A0R3T5M8</accession>
<feature type="compositionally biased region" description="Gly residues" evidence="4">
    <location>
        <begin position="376"/>
        <end position="388"/>
    </location>
</feature>
<feature type="compositionally biased region" description="Pro residues" evidence="4">
    <location>
        <begin position="156"/>
        <end position="172"/>
    </location>
</feature>
<dbReference type="PRINTS" id="PR01743">
    <property type="entry name" value="SSDNABINDING"/>
</dbReference>
<feature type="compositionally biased region" description="Pro residues" evidence="4">
    <location>
        <begin position="256"/>
        <end position="272"/>
    </location>
</feature>
<sequence length="471" mass="49705">MYGKNKMIGVPSEAQSKEKLAMYVHEYLVHIGAQKTANSFLQEIRWDKSISVGEPPGFLHSWWSVFWDLYSAAPERRDTHEHTTEAKAFYDYGFVNSGYPNGLPHEHCMPGRPMPPNAPAFMHRVSQPGPHPGLQGPVTSMPPDSLGGAAIRQRPTLPPMMPGGQPPGPPMHPSMRFHQPPYGPPVGGMMPGHPHMPPRARWMGPQGPPMPQQQGPPNLSQTSSGGSGGVAPSPGHPGTPHVASPNNGGNPNPDSSQPPPPHYAPQQTPPQQTPNITDQQQQQQASQQQQPMFTNRNDFDGAVMMNGGGANNSGGGGRNNGPMMPPPHPEYGLAPPGPQNSYPGGGGDVKMSPMHSGVDMMGNGGQTMLMDYGGNGGNNGGGTGGGFGQPQIPPEMMGQQPGNSGQQQIPSSSASGGQMMQQQQQQPPQQHNVMGNCQGPPPPPQYMSSAGGLCGTGGGQVQFPVCSVFFF</sequence>
<dbReference type="EMBL" id="UZAE01001140">
    <property type="protein sequence ID" value="VDN98224.1"/>
    <property type="molecule type" value="Genomic_DNA"/>
</dbReference>